<feature type="region of interest" description="Disordered" evidence="1">
    <location>
        <begin position="1"/>
        <end position="20"/>
    </location>
</feature>
<dbReference type="InterPro" id="IPR035979">
    <property type="entry name" value="RBD_domain_sf"/>
</dbReference>
<sequence length="104" mass="11678">MEKKMKNQKAKSKSSEARKQLSSVRVIQRNLVYIVGLPLNLADDDLLQKREYFGQYGKVLKVSMSRTASGVVQQFPNMVLYWIISSSGGETAIVALNRMTHGQS</sequence>
<evidence type="ECO:0000313" key="3">
    <source>
        <dbReference type="Proteomes" id="UP001374535"/>
    </source>
</evidence>
<dbReference type="SUPFAM" id="SSF54928">
    <property type="entry name" value="RNA-binding domain, RBD"/>
    <property type="match status" value="1"/>
</dbReference>
<evidence type="ECO:0000256" key="1">
    <source>
        <dbReference type="SAM" id="MobiDB-lite"/>
    </source>
</evidence>
<dbReference type="GO" id="GO:0003676">
    <property type="term" value="F:nucleic acid binding"/>
    <property type="evidence" value="ECO:0007669"/>
    <property type="project" value="InterPro"/>
</dbReference>
<dbReference type="GO" id="GO:0030014">
    <property type="term" value="C:CCR4-NOT complex"/>
    <property type="evidence" value="ECO:0007669"/>
    <property type="project" value="InterPro"/>
</dbReference>
<accession>A0AAQ3N2A0</accession>
<dbReference type="PANTHER" id="PTHR12603">
    <property type="entry name" value="CCR4-NOT TRANSCRIPTION COMPLEX RELATED"/>
    <property type="match status" value="1"/>
</dbReference>
<evidence type="ECO:0008006" key="4">
    <source>
        <dbReference type="Google" id="ProtNLM"/>
    </source>
</evidence>
<dbReference type="Gene3D" id="3.30.70.330">
    <property type="match status" value="1"/>
</dbReference>
<dbReference type="InterPro" id="IPR039780">
    <property type="entry name" value="Mot2"/>
</dbReference>
<dbReference type="Proteomes" id="UP001374535">
    <property type="component" value="Chromosome 8"/>
</dbReference>
<reference evidence="2 3" key="1">
    <citation type="journal article" date="2023" name="Life. Sci Alliance">
        <title>Evolutionary insights into 3D genome organization and epigenetic landscape of Vigna mungo.</title>
        <authorList>
            <person name="Junaid A."/>
            <person name="Singh B."/>
            <person name="Bhatia S."/>
        </authorList>
    </citation>
    <scope>NUCLEOTIDE SEQUENCE [LARGE SCALE GENOMIC DNA]</scope>
    <source>
        <strain evidence="2">Urdbean</strain>
    </source>
</reference>
<dbReference type="AlphaFoldDB" id="A0AAQ3N2A0"/>
<feature type="compositionally biased region" description="Basic residues" evidence="1">
    <location>
        <begin position="1"/>
        <end position="12"/>
    </location>
</feature>
<dbReference type="InterPro" id="IPR012677">
    <property type="entry name" value="Nucleotide-bd_a/b_plait_sf"/>
</dbReference>
<evidence type="ECO:0000313" key="2">
    <source>
        <dbReference type="EMBL" id="WVZ01559.1"/>
    </source>
</evidence>
<proteinExistence type="predicted"/>
<organism evidence="2 3">
    <name type="scientific">Vigna mungo</name>
    <name type="common">Black gram</name>
    <name type="synonym">Phaseolus mungo</name>
    <dbReference type="NCBI Taxonomy" id="3915"/>
    <lineage>
        <taxon>Eukaryota</taxon>
        <taxon>Viridiplantae</taxon>
        <taxon>Streptophyta</taxon>
        <taxon>Embryophyta</taxon>
        <taxon>Tracheophyta</taxon>
        <taxon>Spermatophyta</taxon>
        <taxon>Magnoliopsida</taxon>
        <taxon>eudicotyledons</taxon>
        <taxon>Gunneridae</taxon>
        <taxon>Pentapetalae</taxon>
        <taxon>rosids</taxon>
        <taxon>fabids</taxon>
        <taxon>Fabales</taxon>
        <taxon>Fabaceae</taxon>
        <taxon>Papilionoideae</taxon>
        <taxon>50 kb inversion clade</taxon>
        <taxon>NPAAA clade</taxon>
        <taxon>indigoferoid/millettioid clade</taxon>
        <taxon>Phaseoleae</taxon>
        <taxon>Vigna</taxon>
    </lineage>
</organism>
<protein>
    <recommendedName>
        <fullName evidence="4">RRM domain-containing protein</fullName>
    </recommendedName>
</protein>
<dbReference type="GO" id="GO:0016567">
    <property type="term" value="P:protein ubiquitination"/>
    <property type="evidence" value="ECO:0007669"/>
    <property type="project" value="TreeGrafter"/>
</dbReference>
<name>A0AAQ3N2A0_VIGMU</name>
<dbReference type="GO" id="GO:0004842">
    <property type="term" value="F:ubiquitin-protein transferase activity"/>
    <property type="evidence" value="ECO:0007669"/>
    <property type="project" value="InterPro"/>
</dbReference>
<dbReference type="EMBL" id="CP144693">
    <property type="protein sequence ID" value="WVZ01559.1"/>
    <property type="molecule type" value="Genomic_DNA"/>
</dbReference>
<gene>
    <name evidence="2" type="ORF">V8G54_027628</name>
</gene>
<keyword evidence="3" id="KW-1185">Reference proteome</keyword>
<dbReference type="PANTHER" id="PTHR12603:SF24">
    <property type="entry name" value="RNA BINDING (RRM_RBD_RNP MOTIFS) FAMILY PROTEIN"/>
    <property type="match status" value="1"/>
</dbReference>